<dbReference type="RefSeq" id="WP_183907182.1">
    <property type="nucleotide sequence ID" value="NZ_JACHXZ010000001.1"/>
</dbReference>
<protein>
    <submittedName>
        <fullName evidence="1">Uncharacterized protein</fullName>
    </submittedName>
</protein>
<dbReference type="Proteomes" id="UP000559987">
    <property type="component" value="Unassembled WGS sequence"/>
</dbReference>
<gene>
    <name evidence="1" type="ORF">FHS30_000004</name>
</gene>
<dbReference type="EMBL" id="JACHXZ010000001">
    <property type="protein sequence ID" value="MBB3166828.1"/>
    <property type="molecule type" value="Genomic_DNA"/>
</dbReference>
<accession>A0A839UMN4</accession>
<proteinExistence type="predicted"/>
<evidence type="ECO:0000313" key="1">
    <source>
        <dbReference type="EMBL" id="MBB3166828.1"/>
    </source>
</evidence>
<evidence type="ECO:0000313" key="2">
    <source>
        <dbReference type="Proteomes" id="UP000559987"/>
    </source>
</evidence>
<organism evidence="1 2">
    <name type="scientific">Simiduia aestuariiviva</name>
    <dbReference type="NCBI Taxonomy" id="1510459"/>
    <lineage>
        <taxon>Bacteria</taxon>
        <taxon>Pseudomonadati</taxon>
        <taxon>Pseudomonadota</taxon>
        <taxon>Gammaproteobacteria</taxon>
        <taxon>Cellvibrionales</taxon>
        <taxon>Cellvibrionaceae</taxon>
        <taxon>Simiduia</taxon>
    </lineage>
</organism>
<reference evidence="1 2" key="1">
    <citation type="submission" date="2020-08" db="EMBL/GenBank/DDBJ databases">
        <title>Genomic Encyclopedia of Type Strains, Phase III (KMG-III): the genomes of soil and plant-associated and newly described type strains.</title>
        <authorList>
            <person name="Whitman W."/>
        </authorList>
    </citation>
    <scope>NUCLEOTIDE SEQUENCE [LARGE SCALE GENOMIC DNA]</scope>
    <source>
        <strain evidence="1 2">CECT 8571</strain>
    </source>
</reference>
<name>A0A839UMN4_9GAMM</name>
<dbReference type="AlphaFoldDB" id="A0A839UMN4"/>
<comment type="caution">
    <text evidence="1">The sequence shown here is derived from an EMBL/GenBank/DDBJ whole genome shotgun (WGS) entry which is preliminary data.</text>
</comment>
<keyword evidence="2" id="KW-1185">Reference proteome</keyword>
<sequence>MQTYKNKPDVLELVVGKTFLTMVSIKNIEYPFGKSNEEYCYFNDVLIGEISGSAELGKVYYEGLNTKYEGRVVIKLTPMVSKNEYLLCPKYDDFNKALKTLLDMTNDFTLICEADCDQNKVKEESDLEKVLLQLKGFCIGEHYDCPTFIQRNEM</sequence>